<comment type="caution">
    <text evidence="2">The sequence shown here is derived from an EMBL/GenBank/DDBJ whole genome shotgun (WGS) entry which is preliminary data.</text>
</comment>
<proteinExistence type="predicted"/>
<organism evidence="2 3">
    <name type="scientific">Metasolibacillus meyeri</name>
    <dbReference type="NCBI Taxonomy" id="1071052"/>
    <lineage>
        <taxon>Bacteria</taxon>
        <taxon>Bacillati</taxon>
        <taxon>Bacillota</taxon>
        <taxon>Bacilli</taxon>
        <taxon>Bacillales</taxon>
        <taxon>Caryophanaceae</taxon>
        <taxon>Metasolibacillus</taxon>
    </lineage>
</organism>
<evidence type="ECO:0000313" key="3">
    <source>
        <dbReference type="Proteomes" id="UP001344888"/>
    </source>
</evidence>
<keyword evidence="3" id="KW-1185">Reference proteome</keyword>
<evidence type="ECO:0000313" key="2">
    <source>
        <dbReference type="EMBL" id="MEC1177925.1"/>
    </source>
</evidence>
<protein>
    <submittedName>
        <fullName evidence="2">Uncharacterized protein</fullName>
    </submittedName>
</protein>
<dbReference type="RefSeq" id="WP_326122427.1">
    <property type="nucleotide sequence ID" value="NZ_JARSFG010000007.1"/>
</dbReference>
<feature type="region of interest" description="Disordered" evidence="1">
    <location>
        <begin position="30"/>
        <end position="55"/>
    </location>
</feature>
<name>A0AAW9NTT4_9BACL</name>
<accession>A0AAW9NTT4</accession>
<dbReference type="EMBL" id="JARSFG010000007">
    <property type="protein sequence ID" value="MEC1177925.1"/>
    <property type="molecule type" value="Genomic_DNA"/>
</dbReference>
<dbReference type="AlphaFoldDB" id="A0AAW9NTT4"/>
<evidence type="ECO:0000256" key="1">
    <source>
        <dbReference type="SAM" id="MobiDB-lite"/>
    </source>
</evidence>
<dbReference type="Proteomes" id="UP001344888">
    <property type="component" value="Unassembled WGS sequence"/>
</dbReference>
<gene>
    <name evidence="2" type="ORF">P9B03_05465</name>
</gene>
<reference evidence="2 3" key="1">
    <citation type="submission" date="2023-03" db="EMBL/GenBank/DDBJ databases">
        <title>Bacillus Genome Sequencing.</title>
        <authorList>
            <person name="Dunlap C."/>
        </authorList>
    </citation>
    <scope>NUCLEOTIDE SEQUENCE [LARGE SCALE GENOMIC DNA]</scope>
    <source>
        <strain evidence="2 3">B-59205</strain>
    </source>
</reference>
<sequence length="55" mass="6445">MFYTFVFALLFLIVALGFYVEKRNKKLRNYTLPSHHKPGEDSNYLVGDNKYTNGN</sequence>